<feature type="domain" description="Thiamin pyrophosphokinase catalytic" evidence="6">
    <location>
        <begin position="27"/>
        <end position="121"/>
    </location>
</feature>
<dbReference type="InterPro" id="IPR053149">
    <property type="entry name" value="TPK"/>
</dbReference>
<dbReference type="GO" id="GO:0004788">
    <property type="term" value="F:thiamine diphosphokinase activity"/>
    <property type="evidence" value="ECO:0007669"/>
    <property type="project" value="UniProtKB-UniRule"/>
</dbReference>
<dbReference type="GO" id="GO:0009229">
    <property type="term" value="P:thiamine diphosphate biosynthetic process"/>
    <property type="evidence" value="ECO:0007669"/>
    <property type="project" value="InterPro"/>
</dbReference>
<dbReference type="InterPro" id="IPR006282">
    <property type="entry name" value="Thi_PPkinase"/>
</dbReference>
<dbReference type="GO" id="GO:0006772">
    <property type="term" value="P:thiamine metabolic process"/>
    <property type="evidence" value="ECO:0007669"/>
    <property type="project" value="UniProtKB-UniRule"/>
</dbReference>
<name>A0A238IYP2_9RHOB</name>
<feature type="domain" description="Thiamin pyrophosphokinase thiamin-binding" evidence="7">
    <location>
        <begin position="149"/>
        <end position="198"/>
    </location>
</feature>
<dbReference type="EMBL" id="FXXQ01000004">
    <property type="protein sequence ID" value="SMX23537.1"/>
    <property type="molecule type" value="Genomic_DNA"/>
</dbReference>
<dbReference type="Proteomes" id="UP000201838">
    <property type="component" value="Unassembled WGS sequence"/>
</dbReference>
<dbReference type="GO" id="GO:0005524">
    <property type="term" value="F:ATP binding"/>
    <property type="evidence" value="ECO:0007669"/>
    <property type="project" value="UniProtKB-KW"/>
</dbReference>
<evidence type="ECO:0000259" key="7">
    <source>
        <dbReference type="Pfam" id="PF04265"/>
    </source>
</evidence>
<keyword evidence="4" id="KW-0067">ATP-binding</keyword>
<dbReference type="InterPro" id="IPR007371">
    <property type="entry name" value="TPK_catalytic"/>
</dbReference>
<evidence type="ECO:0000313" key="9">
    <source>
        <dbReference type="Proteomes" id="UP000201838"/>
    </source>
</evidence>
<reference evidence="8 9" key="1">
    <citation type="submission" date="2017-05" db="EMBL/GenBank/DDBJ databases">
        <authorList>
            <person name="Song R."/>
            <person name="Chenine A.L."/>
            <person name="Ruprecht R.M."/>
        </authorList>
    </citation>
    <scope>NUCLEOTIDE SEQUENCE [LARGE SCALE GENOMIC DNA]</scope>
    <source>
        <strain evidence="8 9">CECT 8489</strain>
    </source>
</reference>
<dbReference type="EC" id="2.7.6.2" evidence="5"/>
<dbReference type="OrthoDB" id="7057856at2"/>
<keyword evidence="2" id="KW-0547">Nucleotide-binding</keyword>
<evidence type="ECO:0000256" key="4">
    <source>
        <dbReference type="ARBA" id="ARBA00022840"/>
    </source>
</evidence>
<evidence type="ECO:0000256" key="1">
    <source>
        <dbReference type="ARBA" id="ARBA00022679"/>
    </source>
</evidence>
<sequence length="219" mass="22986">MDQRQVQSRQGVTLVGGAEPSAQSLEEALKFAPTLVAADGGADRALGLGAVPVAIIGDLDSVSRSATERIGADKVFEVYDQDKTDFEKSLTLIDAPFVIAVGFANGRIDHTLAVMSALVQDRGAPVIVLGEDDVVFAAPLELSLDLEVGSRFSLFPMADIRGRSEGLEWPLDPHAFSPAGRIGTSNRVTGPVRLTFDARGMLVITPRAALGSVVSSLTG</sequence>
<dbReference type="InterPro" id="IPR007373">
    <property type="entry name" value="Thiamin_PyroPKinase_B1-bd"/>
</dbReference>
<dbReference type="GO" id="GO:0016301">
    <property type="term" value="F:kinase activity"/>
    <property type="evidence" value="ECO:0007669"/>
    <property type="project" value="UniProtKB-KW"/>
</dbReference>
<keyword evidence="9" id="KW-1185">Reference proteome</keyword>
<proteinExistence type="predicted"/>
<accession>A0A238IYP2</accession>
<organism evidence="8 9">
    <name type="scientific">Boseongicola aestuarii</name>
    <dbReference type="NCBI Taxonomy" id="1470561"/>
    <lineage>
        <taxon>Bacteria</taxon>
        <taxon>Pseudomonadati</taxon>
        <taxon>Pseudomonadota</taxon>
        <taxon>Alphaproteobacteria</taxon>
        <taxon>Rhodobacterales</taxon>
        <taxon>Paracoccaceae</taxon>
        <taxon>Boseongicola</taxon>
    </lineage>
</organism>
<dbReference type="NCBIfam" id="TIGR01378">
    <property type="entry name" value="thi_PPkinase"/>
    <property type="match status" value="1"/>
</dbReference>
<gene>
    <name evidence="8" type="ORF">BOA8489_01646</name>
</gene>
<dbReference type="Pfam" id="PF04263">
    <property type="entry name" value="TPK_catalytic"/>
    <property type="match status" value="1"/>
</dbReference>
<protein>
    <recommendedName>
        <fullName evidence="5">Thiamine diphosphokinase</fullName>
        <ecNumber evidence="5">2.7.6.2</ecNumber>
    </recommendedName>
</protein>
<evidence type="ECO:0000313" key="8">
    <source>
        <dbReference type="EMBL" id="SMX23537.1"/>
    </source>
</evidence>
<dbReference type="InterPro" id="IPR036759">
    <property type="entry name" value="TPK_catalytic_sf"/>
</dbReference>
<dbReference type="RefSeq" id="WP_093973508.1">
    <property type="nucleotide sequence ID" value="NZ_FXXQ01000004.1"/>
</dbReference>
<keyword evidence="3 8" id="KW-0418">Kinase</keyword>
<dbReference type="AlphaFoldDB" id="A0A238IYP2"/>
<dbReference type="Gene3D" id="3.40.50.10240">
    <property type="entry name" value="Thiamin pyrophosphokinase, catalytic domain"/>
    <property type="match status" value="1"/>
</dbReference>
<evidence type="ECO:0000256" key="2">
    <source>
        <dbReference type="ARBA" id="ARBA00022741"/>
    </source>
</evidence>
<dbReference type="SUPFAM" id="SSF63862">
    <property type="entry name" value="Thiamin pyrophosphokinase, substrate-binding domain"/>
    <property type="match status" value="1"/>
</dbReference>
<evidence type="ECO:0000259" key="6">
    <source>
        <dbReference type="Pfam" id="PF04263"/>
    </source>
</evidence>
<dbReference type="PANTHER" id="PTHR41299:SF1">
    <property type="entry name" value="THIAMINE PYROPHOSPHOKINASE"/>
    <property type="match status" value="1"/>
</dbReference>
<evidence type="ECO:0000256" key="3">
    <source>
        <dbReference type="ARBA" id="ARBA00022777"/>
    </source>
</evidence>
<dbReference type="CDD" id="cd07995">
    <property type="entry name" value="TPK"/>
    <property type="match status" value="1"/>
</dbReference>
<dbReference type="PANTHER" id="PTHR41299">
    <property type="entry name" value="THIAMINE PYROPHOSPHOKINASE"/>
    <property type="match status" value="1"/>
</dbReference>
<dbReference type="GO" id="GO:0030975">
    <property type="term" value="F:thiamine binding"/>
    <property type="evidence" value="ECO:0007669"/>
    <property type="project" value="InterPro"/>
</dbReference>
<dbReference type="InterPro" id="IPR036371">
    <property type="entry name" value="TPK_B1-bd_sf"/>
</dbReference>
<evidence type="ECO:0000256" key="5">
    <source>
        <dbReference type="NCBIfam" id="TIGR01378"/>
    </source>
</evidence>
<dbReference type="Pfam" id="PF04265">
    <property type="entry name" value="TPK_B1_binding"/>
    <property type="match status" value="1"/>
</dbReference>
<dbReference type="SUPFAM" id="SSF63999">
    <property type="entry name" value="Thiamin pyrophosphokinase, catalytic domain"/>
    <property type="match status" value="1"/>
</dbReference>
<keyword evidence="1" id="KW-0808">Transferase</keyword>